<dbReference type="AlphaFoldDB" id="M1CJ10"/>
<protein>
    <submittedName>
        <fullName evidence="2">Uncharacterized protein</fullName>
    </submittedName>
</protein>
<evidence type="ECO:0000313" key="2">
    <source>
        <dbReference type="EnsemblPlants" id="PGSC0003DMT400068416"/>
    </source>
</evidence>
<organism evidence="2 3">
    <name type="scientific">Solanum tuberosum</name>
    <name type="common">Potato</name>
    <dbReference type="NCBI Taxonomy" id="4113"/>
    <lineage>
        <taxon>Eukaryota</taxon>
        <taxon>Viridiplantae</taxon>
        <taxon>Streptophyta</taxon>
        <taxon>Embryophyta</taxon>
        <taxon>Tracheophyta</taxon>
        <taxon>Spermatophyta</taxon>
        <taxon>Magnoliopsida</taxon>
        <taxon>eudicotyledons</taxon>
        <taxon>Gunneridae</taxon>
        <taxon>Pentapetalae</taxon>
        <taxon>asterids</taxon>
        <taxon>lamiids</taxon>
        <taxon>Solanales</taxon>
        <taxon>Solanaceae</taxon>
        <taxon>Solanoideae</taxon>
        <taxon>Solaneae</taxon>
        <taxon>Solanum</taxon>
    </lineage>
</organism>
<reference evidence="2" key="2">
    <citation type="submission" date="2015-06" db="UniProtKB">
        <authorList>
            <consortium name="EnsemblPlants"/>
        </authorList>
    </citation>
    <scope>IDENTIFICATION</scope>
    <source>
        <strain evidence="2">DM1-3 516 R44</strain>
    </source>
</reference>
<name>M1CJ10_SOLTU</name>
<dbReference type="PaxDb" id="4113-PGSC0003DMT400068416"/>
<dbReference type="EnsemblPlants" id="PGSC0003DMT400068416">
    <property type="protein sequence ID" value="PGSC0003DMT400068416"/>
    <property type="gene ID" value="PGSC0003DMG400026605"/>
</dbReference>
<accession>M1CJ10</accession>
<keyword evidence="3" id="KW-1185">Reference proteome</keyword>
<sequence>MGKVEVCLLDFAAGRNMRSGSGEVSELPKNKTKEKEKGFLGGGLAGFQRNSGDLITDKF</sequence>
<dbReference type="Proteomes" id="UP000011115">
    <property type="component" value="Unassembled WGS sequence"/>
</dbReference>
<dbReference type="Gramene" id="PGSC0003DMT400068416">
    <property type="protein sequence ID" value="PGSC0003DMT400068416"/>
    <property type="gene ID" value="PGSC0003DMG400026605"/>
</dbReference>
<feature type="region of interest" description="Disordered" evidence="1">
    <location>
        <begin position="18"/>
        <end position="44"/>
    </location>
</feature>
<reference evidence="3" key="1">
    <citation type="journal article" date="2011" name="Nature">
        <title>Genome sequence and analysis of the tuber crop potato.</title>
        <authorList>
            <consortium name="The Potato Genome Sequencing Consortium"/>
        </authorList>
    </citation>
    <scope>NUCLEOTIDE SEQUENCE [LARGE SCALE GENOMIC DNA]</scope>
    <source>
        <strain evidence="3">cv. DM1-3 516 R44</strain>
    </source>
</reference>
<dbReference type="InParanoid" id="M1CJ10"/>
<dbReference type="HOGENOM" id="CLU_2965455_0_0_1"/>
<evidence type="ECO:0000256" key="1">
    <source>
        <dbReference type="SAM" id="MobiDB-lite"/>
    </source>
</evidence>
<feature type="compositionally biased region" description="Basic and acidic residues" evidence="1">
    <location>
        <begin position="26"/>
        <end position="38"/>
    </location>
</feature>
<evidence type="ECO:0000313" key="3">
    <source>
        <dbReference type="Proteomes" id="UP000011115"/>
    </source>
</evidence>
<proteinExistence type="predicted"/>